<dbReference type="SUPFAM" id="SSF81585">
    <property type="entry name" value="PsbU/PolX domain-like"/>
    <property type="match status" value="1"/>
</dbReference>
<dbReference type="EMBL" id="PFFO01000040">
    <property type="protein sequence ID" value="PIW08437.1"/>
    <property type="molecule type" value="Genomic_DNA"/>
</dbReference>
<dbReference type="Pfam" id="PF12836">
    <property type="entry name" value="HHH_3"/>
    <property type="match status" value="1"/>
</dbReference>
<dbReference type="AlphaFoldDB" id="A0A2M7FRQ9"/>
<feature type="non-terminal residue" evidence="1">
    <location>
        <position position="1"/>
    </location>
</feature>
<keyword evidence="1" id="KW-0238">DNA-binding</keyword>
<protein>
    <submittedName>
        <fullName evidence="1">DNA-binding protein</fullName>
    </submittedName>
</protein>
<name>A0A2M7FRQ9_9BACT</name>
<organism evidence="1 2">
    <name type="scientific">Candidatus Collierbacteria bacterium CG17_big_fil_post_rev_8_21_14_2_50_45_7</name>
    <dbReference type="NCBI Taxonomy" id="1974536"/>
    <lineage>
        <taxon>Bacteria</taxon>
        <taxon>Candidatus Collieribacteriota</taxon>
    </lineage>
</organism>
<evidence type="ECO:0000313" key="2">
    <source>
        <dbReference type="Proteomes" id="UP000230556"/>
    </source>
</evidence>
<accession>A0A2M7FRQ9</accession>
<sequence>APNSNNQTSSNVQNSKLININTASVGELDSLPEIGEARAKAIIANRPYGSSAELVSKAKIPASVYAKI</sequence>
<dbReference type="Gene3D" id="1.10.150.320">
    <property type="entry name" value="Photosystem II 12 kDa extrinsic protein"/>
    <property type="match status" value="1"/>
</dbReference>
<proteinExistence type="predicted"/>
<dbReference type="Proteomes" id="UP000230556">
    <property type="component" value="Unassembled WGS sequence"/>
</dbReference>
<gene>
    <name evidence="1" type="ORF">COW38_00805</name>
</gene>
<dbReference type="GO" id="GO:0003677">
    <property type="term" value="F:DNA binding"/>
    <property type="evidence" value="ECO:0007669"/>
    <property type="project" value="UniProtKB-KW"/>
</dbReference>
<evidence type="ECO:0000313" key="1">
    <source>
        <dbReference type="EMBL" id="PIW08437.1"/>
    </source>
</evidence>
<comment type="caution">
    <text evidence="1">The sequence shown here is derived from an EMBL/GenBank/DDBJ whole genome shotgun (WGS) entry which is preliminary data.</text>
</comment>
<reference evidence="2" key="1">
    <citation type="submission" date="2017-09" db="EMBL/GenBank/DDBJ databases">
        <title>Depth-based differentiation of microbial function through sediment-hosted aquifers and enrichment of novel symbionts in the deep terrestrial subsurface.</title>
        <authorList>
            <person name="Probst A.J."/>
            <person name="Ladd B."/>
            <person name="Jarett J.K."/>
            <person name="Geller-Mcgrath D.E."/>
            <person name="Sieber C.M.K."/>
            <person name="Emerson J.B."/>
            <person name="Anantharaman K."/>
            <person name="Thomas B.C."/>
            <person name="Malmstrom R."/>
            <person name="Stieglmeier M."/>
            <person name="Klingl A."/>
            <person name="Woyke T."/>
            <person name="Ryan C.M."/>
            <person name="Banfield J.F."/>
        </authorList>
    </citation>
    <scope>NUCLEOTIDE SEQUENCE [LARGE SCALE GENOMIC DNA]</scope>
</reference>
<feature type="non-terminal residue" evidence="1">
    <location>
        <position position="68"/>
    </location>
</feature>